<accession>A0A512HRS6</accession>
<dbReference type="AlphaFoldDB" id="A0A512HRS6"/>
<dbReference type="Proteomes" id="UP000321769">
    <property type="component" value="Unassembled WGS sequence"/>
</dbReference>
<dbReference type="PANTHER" id="PTHR15394">
    <property type="entry name" value="SERINE HYDROLASE RBBP9"/>
    <property type="match status" value="1"/>
</dbReference>
<name>A0A512HRS6_9ACTN</name>
<reference evidence="1 2" key="1">
    <citation type="submission" date="2019-07" db="EMBL/GenBank/DDBJ databases">
        <title>Whole genome shotgun sequence of Aeromicrobium flavum NBRC 107625.</title>
        <authorList>
            <person name="Hosoyama A."/>
            <person name="Uohara A."/>
            <person name="Ohji S."/>
            <person name="Ichikawa N."/>
        </authorList>
    </citation>
    <scope>NUCLEOTIDE SEQUENCE [LARGE SCALE GENOMIC DNA]</scope>
    <source>
        <strain evidence="1 2">NBRC 107625</strain>
    </source>
</reference>
<dbReference type="EMBL" id="BJZQ01000001">
    <property type="protein sequence ID" value="GEO88136.1"/>
    <property type="molecule type" value="Genomic_DNA"/>
</dbReference>
<dbReference type="InterPro" id="IPR010662">
    <property type="entry name" value="RBBP9/YdeN"/>
</dbReference>
<gene>
    <name evidence="1" type="ORF">AFL01nite_04630</name>
</gene>
<dbReference type="Gene3D" id="3.40.50.1820">
    <property type="entry name" value="alpha/beta hydrolase"/>
    <property type="match status" value="1"/>
</dbReference>
<protein>
    <recommendedName>
        <fullName evidence="3">Alpha/beta hydrolase</fullName>
    </recommendedName>
</protein>
<organism evidence="1 2">
    <name type="scientific">Aeromicrobium flavum</name>
    <dbReference type="NCBI Taxonomy" id="416568"/>
    <lineage>
        <taxon>Bacteria</taxon>
        <taxon>Bacillati</taxon>
        <taxon>Actinomycetota</taxon>
        <taxon>Actinomycetes</taxon>
        <taxon>Propionibacteriales</taxon>
        <taxon>Nocardioidaceae</taxon>
        <taxon>Aeromicrobium</taxon>
    </lineage>
</organism>
<dbReference type="SUPFAM" id="SSF53474">
    <property type="entry name" value="alpha/beta-Hydrolases"/>
    <property type="match status" value="1"/>
</dbReference>
<dbReference type="Pfam" id="PF06821">
    <property type="entry name" value="Ser_hydrolase"/>
    <property type="match status" value="1"/>
</dbReference>
<evidence type="ECO:0000313" key="2">
    <source>
        <dbReference type="Proteomes" id="UP000321769"/>
    </source>
</evidence>
<dbReference type="RefSeq" id="WP_146825465.1">
    <property type="nucleotide sequence ID" value="NZ_BAAAYQ010000001.1"/>
</dbReference>
<keyword evidence="2" id="KW-1185">Reference proteome</keyword>
<evidence type="ECO:0008006" key="3">
    <source>
        <dbReference type="Google" id="ProtNLM"/>
    </source>
</evidence>
<dbReference type="GO" id="GO:0016787">
    <property type="term" value="F:hydrolase activity"/>
    <property type="evidence" value="ECO:0007669"/>
    <property type="project" value="InterPro"/>
</dbReference>
<evidence type="ECO:0000313" key="1">
    <source>
        <dbReference type="EMBL" id="GEO88136.1"/>
    </source>
</evidence>
<dbReference type="OrthoDB" id="3810256at2"/>
<sequence length="178" mass="19776">MSRRAIIFHGTGAHPDVVWLPWLRGRLAERGYEVEVPHYPDLNVESITTFLPKVLAHHTFDADTVLVGHSGGAALLLAILESIDATVDQAILVAGYCTRPGAEAEPVLQDSYDWAAIRSHVRDLYVINSREDPYGCDATQGRAMHERLGGTQIIRDDGHFGDVDQPYESFELLDRLID</sequence>
<proteinExistence type="predicted"/>
<comment type="caution">
    <text evidence="1">The sequence shown here is derived from an EMBL/GenBank/DDBJ whole genome shotgun (WGS) entry which is preliminary data.</text>
</comment>
<dbReference type="InterPro" id="IPR029058">
    <property type="entry name" value="AB_hydrolase_fold"/>
</dbReference>
<dbReference type="PANTHER" id="PTHR15394:SF3">
    <property type="entry name" value="SERINE HYDROLASE RBBP9"/>
    <property type="match status" value="1"/>
</dbReference>